<organism evidence="4 5">
    <name type="scientific">Photobacterium proteolyticum</name>
    <dbReference type="NCBI Taxonomy" id="1903952"/>
    <lineage>
        <taxon>Bacteria</taxon>
        <taxon>Pseudomonadati</taxon>
        <taxon>Pseudomonadota</taxon>
        <taxon>Gammaproteobacteria</taxon>
        <taxon>Vibrionales</taxon>
        <taxon>Vibrionaceae</taxon>
        <taxon>Photobacterium</taxon>
    </lineage>
</organism>
<sequence length="222" mass="24529">MGQARRRSKKKSEFKLPRLSFSKESLSVSSDRLKARLAPLKAKWQSLPLLHRRALAVLLPVVAVLLLWPVSESTSTTSSGPTERRELALDLGNDATSLPPVGQRSEPASPVRTAVKAPEPASPASQSPVEKAPVEVEWQKYQVKQGETLANIFRDKSLPLTDLYAVAAIEGKDKPLSRIKAGQWLRYKQTAKGGLDVLQIESRKGESVMFFRRSDGSFVRSQ</sequence>
<dbReference type="RefSeq" id="WP_075767908.1">
    <property type="nucleotide sequence ID" value="NZ_MJIL01000098.1"/>
</dbReference>
<dbReference type="Proteomes" id="UP000186905">
    <property type="component" value="Unassembled WGS sequence"/>
</dbReference>
<protein>
    <recommendedName>
        <fullName evidence="6">Cell envelope opacity-associated protein A</fullName>
    </recommendedName>
</protein>
<dbReference type="OrthoDB" id="6398769at2"/>
<proteinExistence type="predicted"/>
<evidence type="ECO:0000313" key="4">
    <source>
        <dbReference type="EMBL" id="OLQ70335.1"/>
    </source>
</evidence>
<evidence type="ECO:0000259" key="2">
    <source>
        <dbReference type="Pfam" id="PF04225"/>
    </source>
</evidence>
<feature type="domain" description="Opacity-associated protein A LysM-like" evidence="2">
    <location>
        <begin position="137"/>
        <end position="221"/>
    </location>
</feature>
<dbReference type="AlphaFoldDB" id="A0A1Q9G7N5"/>
<feature type="region of interest" description="Disordered" evidence="1">
    <location>
        <begin position="93"/>
        <end position="131"/>
    </location>
</feature>
<dbReference type="GO" id="GO:0042834">
    <property type="term" value="F:peptidoglycan binding"/>
    <property type="evidence" value="ECO:0007669"/>
    <property type="project" value="InterPro"/>
</dbReference>
<evidence type="ECO:0000313" key="5">
    <source>
        <dbReference type="Proteomes" id="UP000186905"/>
    </source>
</evidence>
<dbReference type="InterPro" id="IPR013731">
    <property type="entry name" value="OapA_N"/>
</dbReference>
<comment type="caution">
    <text evidence="4">The sequence shown here is derived from an EMBL/GenBank/DDBJ whole genome shotgun (WGS) entry which is preliminary data.</text>
</comment>
<name>A0A1Q9G7N5_9GAMM</name>
<evidence type="ECO:0000256" key="1">
    <source>
        <dbReference type="SAM" id="MobiDB-lite"/>
    </source>
</evidence>
<dbReference type="STRING" id="1903952.BIT28_16550"/>
<dbReference type="Gene3D" id="3.10.450.350">
    <property type="match status" value="1"/>
</dbReference>
<evidence type="ECO:0008006" key="6">
    <source>
        <dbReference type="Google" id="ProtNLM"/>
    </source>
</evidence>
<keyword evidence="5" id="KW-1185">Reference proteome</keyword>
<accession>A0A1Q9G7N5</accession>
<evidence type="ECO:0000259" key="3">
    <source>
        <dbReference type="Pfam" id="PF08525"/>
    </source>
</evidence>
<feature type="domain" description="Opacity-associated protein A-like N-terminal" evidence="3">
    <location>
        <begin position="44"/>
        <end position="69"/>
    </location>
</feature>
<dbReference type="EMBL" id="MJIL01000098">
    <property type="protein sequence ID" value="OLQ70335.1"/>
    <property type="molecule type" value="Genomic_DNA"/>
</dbReference>
<feature type="compositionally biased region" description="Low complexity" evidence="1">
    <location>
        <begin position="117"/>
        <end position="128"/>
    </location>
</feature>
<gene>
    <name evidence="4" type="ORF">BIT28_16550</name>
</gene>
<dbReference type="InterPro" id="IPR007340">
    <property type="entry name" value="LysM_Opacity-associatedA"/>
</dbReference>
<reference evidence="4 5" key="1">
    <citation type="submission" date="2016-09" db="EMBL/GenBank/DDBJ databases">
        <title>Photobacterium proteolyticum sp. nov. a protease producing bacterium isolated from ocean sediments of Laizhou Bay.</title>
        <authorList>
            <person name="Li Y."/>
        </authorList>
    </citation>
    <scope>NUCLEOTIDE SEQUENCE [LARGE SCALE GENOMIC DNA]</scope>
    <source>
        <strain evidence="4 5">13-12</strain>
    </source>
</reference>
<dbReference type="Pfam" id="PF04225">
    <property type="entry name" value="LysM_OapA"/>
    <property type="match status" value="1"/>
</dbReference>
<dbReference type="Pfam" id="PF08525">
    <property type="entry name" value="OapA_N"/>
    <property type="match status" value="1"/>
</dbReference>